<feature type="transmembrane region" description="Helical" evidence="10">
    <location>
        <begin position="188"/>
        <end position="209"/>
    </location>
</feature>
<protein>
    <recommendedName>
        <fullName evidence="11">G-protein coupled receptors family 1 profile domain-containing protein</fullName>
    </recommendedName>
</protein>
<keyword evidence="4 8" id="KW-0297">G-protein coupled receptor</keyword>
<proteinExistence type="inferred from homology"/>
<feature type="transmembrane region" description="Helical" evidence="10">
    <location>
        <begin position="317"/>
        <end position="342"/>
    </location>
</feature>
<dbReference type="Gene3D" id="1.20.1070.10">
    <property type="entry name" value="Rhodopsin 7-helix transmembrane proteins"/>
    <property type="match status" value="2"/>
</dbReference>
<evidence type="ECO:0000313" key="12">
    <source>
        <dbReference type="EnsemblMetazoa" id="G27343.1:cds"/>
    </source>
</evidence>
<evidence type="ECO:0000256" key="6">
    <source>
        <dbReference type="ARBA" id="ARBA00023170"/>
    </source>
</evidence>
<evidence type="ECO:0000256" key="10">
    <source>
        <dbReference type="SAM" id="Phobius"/>
    </source>
</evidence>
<dbReference type="PANTHER" id="PTHR24238">
    <property type="entry name" value="G-PROTEIN COUPLED RECEPTOR"/>
    <property type="match status" value="1"/>
</dbReference>
<feature type="transmembrane region" description="Helical" evidence="10">
    <location>
        <begin position="524"/>
        <end position="546"/>
    </location>
</feature>
<organism evidence="12 13">
    <name type="scientific">Magallana gigas</name>
    <name type="common">Pacific oyster</name>
    <name type="synonym">Crassostrea gigas</name>
    <dbReference type="NCBI Taxonomy" id="29159"/>
    <lineage>
        <taxon>Eukaryota</taxon>
        <taxon>Metazoa</taxon>
        <taxon>Spiralia</taxon>
        <taxon>Lophotrochozoa</taxon>
        <taxon>Mollusca</taxon>
        <taxon>Bivalvia</taxon>
        <taxon>Autobranchia</taxon>
        <taxon>Pteriomorphia</taxon>
        <taxon>Ostreida</taxon>
        <taxon>Ostreoidea</taxon>
        <taxon>Ostreidae</taxon>
        <taxon>Magallana</taxon>
    </lineage>
</organism>
<comment type="similarity">
    <text evidence="8">Belongs to the G-protein coupled receptor 1 family.</text>
</comment>
<evidence type="ECO:0000256" key="5">
    <source>
        <dbReference type="ARBA" id="ARBA00023136"/>
    </source>
</evidence>
<comment type="subcellular location">
    <subcellularLocation>
        <location evidence="1">Membrane</location>
        <topology evidence="1">Multi-pass membrane protein</topology>
    </subcellularLocation>
</comment>
<keyword evidence="2 8" id="KW-0812">Transmembrane</keyword>
<keyword evidence="3 10" id="KW-1133">Transmembrane helix</keyword>
<name>A0A8W8LB60_MAGGI</name>
<feature type="transmembrane region" description="Helical" evidence="10">
    <location>
        <begin position="97"/>
        <end position="118"/>
    </location>
</feature>
<dbReference type="GO" id="GO:0016020">
    <property type="term" value="C:membrane"/>
    <property type="evidence" value="ECO:0007669"/>
    <property type="project" value="UniProtKB-SubCell"/>
</dbReference>
<evidence type="ECO:0000256" key="8">
    <source>
        <dbReference type="RuleBase" id="RU000688"/>
    </source>
</evidence>
<evidence type="ECO:0000313" key="13">
    <source>
        <dbReference type="Proteomes" id="UP000005408"/>
    </source>
</evidence>
<dbReference type="GO" id="GO:0004930">
    <property type="term" value="F:G protein-coupled receptor activity"/>
    <property type="evidence" value="ECO:0007669"/>
    <property type="project" value="UniProtKB-KW"/>
</dbReference>
<feature type="transmembrane region" description="Helical" evidence="10">
    <location>
        <begin position="59"/>
        <end position="85"/>
    </location>
</feature>
<keyword evidence="5 10" id="KW-0472">Membrane</keyword>
<dbReference type="CDD" id="cd00637">
    <property type="entry name" value="7tm_classA_rhodopsin-like"/>
    <property type="match status" value="2"/>
</dbReference>
<dbReference type="Pfam" id="PF00001">
    <property type="entry name" value="7tm_1"/>
    <property type="match status" value="1"/>
</dbReference>
<feature type="region of interest" description="Disordered" evidence="9">
    <location>
        <begin position="233"/>
        <end position="258"/>
    </location>
</feature>
<reference evidence="12" key="1">
    <citation type="submission" date="2022-08" db="UniProtKB">
        <authorList>
            <consortium name="EnsemblMetazoa"/>
        </authorList>
    </citation>
    <scope>IDENTIFICATION</scope>
    <source>
        <strain evidence="12">05x7-T-G4-1.051#20</strain>
    </source>
</reference>
<dbReference type="Proteomes" id="UP000005408">
    <property type="component" value="Unassembled WGS sequence"/>
</dbReference>
<evidence type="ECO:0000256" key="4">
    <source>
        <dbReference type="ARBA" id="ARBA00023040"/>
    </source>
</evidence>
<dbReference type="PRINTS" id="PR00237">
    <property type="entry name" value="GPCRRHODOPSN"/>
</dbReference>
<feature type="transmembrane region" description="Helical" evidence="10">
    <location>
        <begin position="362"/>
        <end position="387"/>
    </location>
</feature>
<dbReference type="PROSITE" id="PS00237">
    <property type="entry name" value="G_PROTEIN_RECEP_F1_1"/>
    <property type="match status" value="1"/>
</dbReference>
<keyword evidence="6 8" id="KW-0675">Receptor</keyword>
<feature type="transmembrane region" description="Helical" evidence="10">
    <location>
        <begin position="139"/>
        <end position="159"/>
    </location>
</feature>
<dbReference type="SUPFAM" id="SSF81321">
    <property type="entry name" value="Family A G protein-coupled receptor-like"/>
    <property type="match status" value="2"/>
</dbReference>
<sequence>MDNDTILSDKLDKWNSDLARGLTPNNVILSLYIVIGLLGNSTVILIYGFKMKGNKEERYFIPFLAIADLWASLVCASFGVALNMMQAKFSNNDLCKAWWFFAAFTTSCSFFLLLIIAVHRYLKICRPLGRQMTLKWKRFAMCLVLVIAFVLSTPTTYFYGSVSFPNEEEGIVGLRCSRLKSANKTGSLIFGGIVVLTTISVIVSLVYFYSRIGYTIFIHLKYNKKSGKQKIISSEKKSQSCNSQLPNPSSVENPSEAETRFHSVETDNIELSGVAMSTIITEPNSRVGFEEAKTTEANQNAFKSSAKRRKEQNNKKAVHKFTLMFMIITVIFLICYIPKQWITTQFILQKLDKWNSDPARGLILNNVILSLYIVIGLLGNSIVILIYGFKMKGNKEERYFIPFLAIADLSASLVCASFGIAYNMMQAKFNKNDMCSSEKPIQNSQLPNPPSLEHPCKTETGVHSVETDNNILSCVAKSTIPTELNNRVGLKDSKATRAKPSTFKSSARRGKEQTNKRIVHKFTLMFMMITVIFLICYIPKVIIMLLEAGNPRFWEELSDSGRAGNSIVILIYGFKMKGNKEERYFIPFLAIADLSASWFVLHSESL</sequence>
<evidence type="ECO:0000256" key="1">
    <source>
        <dbReference type="ARBA" id="ARBA00004141"/>
    </source>
</evidence>
<keyword evidence="7 8" id="KW-0807">Transducer</keyword>
<feature type="transmembrane region" description="Helical" evidence="10">
    <location>
        <begin position="27"/>
        <end position="47"/>
    </location>
</feature>
<dbReference type="PANTHER" id="PTHR24238:SF47">
    <property type="entry name" value="ECDYSTEROIDS_DOPAMINE RECEPTOR-RELATED"/>
    <property type="match status" value="1"/>
</dbReference>
<evidence type="ECO:0000256" key="7">
    <source>
        <dbReference type="ARBA" id="ARBA00023224"/>
    </source>
</evidence>
<dbReference type="PROSITE" id="PS50262">
    <property type="entry name" value="G_PROTEIN_RECEP_F1_2"/>
    <property type="match status" value="1"/>
</dbReference>
<evidence type="ECO:0000256" key="9">
    <source>
        <dbReference type="SAM" id="MobiDB-lite"/>
    </source>
</evidence>
<dbReference type="EnsemblMetazoa" id="G27343.1">
    <property type="protein sequence ID" value="G27343.1:cds"/>
    <property type="gene ID" value="G27343"/>
</dbReference>
<keyword evidence="13" id="KW-1185">Reference proteome</keyword>
<evidence type="ECO:0000259" key="11">
    <source>
        <dbReference type="PROSITE" id="PS50262"/>
    </source>
</evidence>
<dbReference type="AlphaFoldDB" id="A0A8W8LB60"/>
<dbReference type="InterPro" id="IPR017452">
    <property type="entry name" value="GPCR_Rhodpsn_7TM"/>
</dbReference>
<feature type="transmembrane region" description="Helical" evidence="10">
    <location>
        <begin position="399"/>
        <end position="422"/>
    </location>
</feature>
<accession>A0A8W8LB60</accession>
<evidence type="ECO:0000256" key="2">
    <source>
        <dbReference type="ARBA" id="ARBA00022692"/>
    </source>
</evidence>
<feature type="compositionally biased region" description="Polar residues" evidence="9">
    <location>
        <begin position="241"/>
        <end position="253"/>
    </location>
</feature>
<feature type="transmembrane region" description="Helical" evidence="10">
    <location>
        <begin position="584"/>
        <end position="601"/>
    </location>
</feature>
<evidence type="ECO:0000256" key="3">
    <source>
        <dbReference type="ARBA" id="ARBA00022989"/>
    </source>
</evidence>
<feature type="domain" description="G-protein coupled receptors family 1 profile" evidence="11">
    <location>
        <begin position="39"/>
        <end position="387"/>
    </location>
</feature>
<dbReference type="InterPro" id="IPR000276">
    <property type="entry name" value="GPCR_Rhodpsn"/>
</dbReference>